<evidence type="ECO:0000313" key="2">
    <source>
        <dbReference type="Proteomes" id="UP000823904"/>
    </source>
</evidence>
<gene>
    <name evidence="1" type="ORF">H9754_00900</name>
</gene>
<reference evidence="1" key="1">
    <citation type="journal article" date="2021" name="PeerJ">
        <title>Extensive microbial diversity within the chicken gut microbiome revealed by metagenomics and culture.</title>
        <authorList>
            <person name="Gilroy R."/>
            <person name="Ravi A."/>
            <person name="Getino M."/>
            <person name="Pursley I."/>
            <person name="Horton D.L."/>
            <person name="Alikhan N.F."/>
            <person name="Baker D."/>
            <person name="Gharbi K."/>
            <person name="Hall N."/>
            <person name="Watson M."/>
            <person name="Adriaenssens E.M."/>
            <person name="Foster-Nyarko E."/>
            <person name="Jarju S."/>
            <person name="Secka A."/>
            <person name="Antonio M."/>
            <person name="Oren A."/>
            <person name="Chaudhuri R.R."/>
            <person name="La Ragione R."/>
            <person name="Hildebrand F."/>
            <person name="Pallen M.J."/>
        </authorList>
    </citation>
    <scope>NUCLEOTIDE SEQUENCE</scope>
    <source>
        <strain evidence="1">ChiSjej3B21-8574</strain>
    </source>
</reference>
<organism evidence="1 2">
    <name type="scientific">Candidatus Anaerostipes avistercoris</name>
    <dbReference type="NCBI Taxonomy" id="2838462"/>
    <lineage>
        <taxon>Bacteria</taxon>
        <taxon>Bacillati</taxon>
        <taxon>Bacillota</taxon>
        <taxon>Clostridia</taxon>
        <taxon>Lachnospirales</taxon>
        <taxon>Lachnospiraceae</taxon>
        <taxon>Anaerostipes</taxon>
    </lineage>
</organism>
<dbReference type="AlphaFoldDB" id="A0A9D2PFS4"/>
<comment type="caution">
    <text evidence="1">The sequence shown here is derived from an EMBL/GenBank/DDBJ whole genome shotgun (WGS) entry which is preliminary data.</text>
</comment>
<dbReference type="EMBL" id="DWWD01000005">
    <property type="protein sequence ID" value="HJC49132.1"/>
    <property type="molecule type" value="Genomic_DNA"/>
</dbReference>
<reference evidence="1" key="2">
    <citation type="submission" date="2021-04" db="EMBL/GenBank/DDBJ databases">
        <authorList>
            <person name="Gilroy R."/>
        </authorList>
    </citation>
    <scope>NUCLEOTIDE SEQUENCE</scope>
    <source>
        <strain evidence="1">ChiSjej3B21-8574</strain>
    </source>
</reference>
<name>A0A9D2PFS4_9FIRM</name>
<evidence type="ECO:0000313" key="1">
    <source>
        <dbReference type="EMBL" id="HJC49132.1"/>
    </source>
</evidence>
<dbReference type="Proteomes" id="UP000823904">
    <property type="component" value="Unassembled WGS sequence"/>
</dbReference>
<sequence>MIDPKDYPLHVEQLNGVEGFEEYIRFWKEATPWMDEEYIKDIIKNKEEAGVSMSMWTNPAIR</sequence>
<proteinExistence type="predicted"/>
<protein>
    <submittedName>
        <fullName evidence="1">Uncharacterized protein</fullName>
    </submittedName>
</protein>
<accession>A0A9D2PFS4</accession>